<name>A0AB34ICZ7_PRYPA</name>
<gene>
    <name evidence="2" type="ORF">AB1Y20_014748</name>
</gene>
<comment type="caution">
    <text evidence="2">The sequence shown here is derived from an EMBL/GenBank/DDBJ whole genome shotgun (WGS) entry which is preliminary data.</text>
</comment>
<reference evidence="2 3" key="1">
    <citation type="journal article" date="2024" name="Science">
        <title>Giant polyketide synthase enzymes in the biosynthesis of giant marine polyether toxins.</title>
        <authorList>
            <person name="Fallon T.R."/>
            <person name="Shende V.V."/>
            <person name="Wierzbicki I.H."/>
            <person name="Pendleton A.L."/>
            <person name="Watervoot N.F."/>
            <person name="Auber R.P."/>
            <person name="Gonzalez D.J."/>
            <person name="Wisecaver J.H."/>
            <person name="Moore B.S."/>
        </authorList>
    </citation>
    <scope>NUCLEOTIDE SEQUENCE [LARGE SCALE GENOMIC DNA]</scope>
    <source>
        <strain evidence="2 3">12B1</strain>
    </source>
</reference>
<proteinExistence type="predicted"/>
<feature type="region of interest" description="Disordered" evidence="1">
    <location>
        <begin position="42"/>
        <end position="76"/>
    </location>
</feature>
<dbReference type="Proteomes" id="UP001515480">
    <property type="component" value="Unassembled WGS sequence"/>
</dbReference>
<sequence>MPMRIARSENGAVDWFDEEMGFEEDERGPAGEAAETIIQGTRIADSAAGDATDRGTPRRSSAECNAVQSNNSDEVRQLREKVERLTSELRSREETLRQMLTAKETSQNASTQEIRDDVRRVLHLLEGRRDSLAYHPFEA</sequence>
<evidence type="ECO:0000313" key="3">
    <source>
        <dbReference type="Proteomes" id="UP001515480"/>
    </source>
</evidence>
<keyword evidence="3" id="KW-1185">Reference proteome</keyword>
<evidence type="ECO:0000256" key="1">
    <source>
        <dbReference type="SAM" id="MobiDB-lite"/>
    </source>
</evidence>
<dbReference type="EMBL" id="JBGBPQ010000030">
    <property type="protein sequence ID" value="KAL1496127.1"/>
    <property type="molecule type" value="Genomic_DNA"/>
</dbReference>
<protein>
    <submittedName>
        <fullName evidence="2">Uncharacterized protein</fullName>
    </submittedName>
</protein>
<evidence type="ECO:0000313" key="2">
    <source>
        <dbReference type="EMBL" id="KAL1496127.1"/>
    </source>
</evidence>
<accession>A0AB34ICZ7</accession>
<organism evidence="2 3">
    <name type="scientific">Prymnesium parvum</name>
    <name type="common">Toxic golden alga</name>
    <dbReference type="NCBI Taxonomy" id="97485"/>
    <lineage>
        <taxon>Eukaryota</taxon>
        <taxon>Haptista</taxon>
        <taxon>Haptophyta</taxon>
        <taxon>Prymnesiophyceae</taxon>
        <taxon>Prymnesiales</taxon>
        <taxon>Prymnesiaceae</taxon>
        <taxon>Prymnesium</taxon>
    </lineage>
</organism>
<dbReference type="AlphaFoldDB" id="A0AB34ICZ7"/>
<feature type="compositionally biased region" description="Polar residues" evidence="1">
    <location>
        <begin position="58"/>
        <end position="72"/>
    </location>
</feature>